<dbReference type="InterPro" id="IPR004360">
    <property type="entry name" value="Glyas_Fos-R_dOase_dom"/>
</dbReference>
<gene>
    <name evidence="2" type="ORF">RM543_17990</name>
</gene>
<dbReference type="InterPro" id="IPR037523">
    <property type="entry name" value="VOC_core"/>
</dbReference>
<dbReference type="RefSeq" id="WP_311694180.1">
    <property type="nucleotide sequence ID" value="NZ_JAVRHL010000006.1"/>
</dbReference>
<feature type="domain" description="VOC" evidence="1">
    <location>
        <begin position="6"/>
        <end position="118"/>
    </location>
</feature>
<dbReference type="SUPFAM" id="SSF54593">
    <property type="entry name" value="Glyoxalase/Bleomycin resistance protein/Dihydroxybiphenyl dioxygenase"/>
    <property type="match status" value="1"/>
</dbReference>
<keyword evidence="3" id="KW-1185">Reference proteome</keyword>
<dbReference type="Gene3D" id="3.10.180.10">
    <property type="entry name" value="2,3-Dihydroxybiphenyl 1,2-Dioxygenase, domain 1"/>
    <property type="match status" value="2"/>
</dbReference>
<name>A0ABU3DLG5_9RHOB</name>
<evidence type="ECO:0000259" key="1">
    <source>
        <dbReference type="PROSITE" id="PS51819"/>
    </source>
</evidence>
<evidence type="ECO:0000313" key="2">
    <source>
        <dbReference type="EMBL" id="MDT0684563.1"/>
    </source>
</evidence>
<organism evidence="2 3">
    <name type="scientific">Tropicimonas omnivorans</name>
    <dbReference type="NCBI Taxonomy" id="3075590"/>
    <lineage>
        <taxon>Bacteria</taxon>
        <taxon>Pseudomonadati</taxon>
        <taxon>Pseudomonadota</taxon>
        <taxon>Alphaproteobacteria</taxon>
        <taxon>Rhodobacterales</taxon>
        <taxon>Roseobacteraceae</taxon>
        <taxon>Tropicimonas</taxon>
    </lineage>
</organism>
<dbReference type="InterPro" id="IPR029068">
    <property type="entry name" value="Glyas_Bleomycin-R_OHBP_Dase"/>
</dbReference>
<comment type="caution">
    <text evidence="2">The sequence shown here is derived from an EMBL/GenBank/DDBJ whole genome shotgun (WGS) entry which is preliminary data.</text>
</comment>
<reference evidence="2 3" key="1">
    <citation type="submission" date="2023-09" db="EMBL/GenBank/DDBJ databases">
        <authorList>
            <person name="Rey-Velasco X."/>
        </authorList>
    </citation>
    <scope>NUCLEOTIDE SEQUENCE [LARGE SCALE GENOMIC DNA]</scope>
    <source>
        <strain evidence="2 3">F158</strain>
    </source>
</reference>
<dbReference type="EMBL" id="JAVRHL010000006">
    <property type="protein sequence ID" value="MDT0684563.1"/>
    <property type="molecule type" value="Genomic_DNA"/>
</dbReference>
<proteinExistence type="predicted"/>
<sequence length="287" mass="30810">MTEFRDLRYVRVEVEDLDAATHFSADVFGLQPADRDGARAMFRSDERNYALCCSSAGDGEAVALTVGSLAALEDVRARLEGEGIAVSDLDKDQAVARQVKAGIAASAPNGVAVEIVWRPMTSGWRYHGPRDAGICSFQSVSMACADIAANERFWTGALGLRIADWAGDAVFLALDDAHHRIALYPSSKDGLLGATWAVEDKNFVMGGWYALKARQAPIVAGPGRQPTSGAMFVTTRAPFGLLMSYVCEMEEGPELAERGPRQFADAAASHCAWGSPTDQAEFLGERT</sequence>
<dbReference type="PROSITE" id="PS51819">
    <property type="entry name" value="VOC"/>
    <property type="match status" value="2"/>
</dbReference>
<dbReference type="Proteomes" id="UP001265259">
    <property type="component" value="Unassembled WGS sequence"/>
</dbReference>
<accession>A0ABU3DLG5</accession>
<protein>
    <submittedName>
        <fullName evidence="2">VOC family protein</fullName>
    </submittedName>
</protein>
<feature type="domain" description="VOC" evidence="1">
    <location>
        <begin position="136"/>
        <end position="248"/>
    </location>
</feature>
<dbReference type="Pfam" id="PF00903">
    <property type="entry name" value="Glyoxalase"/>
    <property type="match status" value="1"/>
</dbReference>
<evidence type="ECO:0000313" key="3">
    <source>
        <dbReference type="Proteomes" id="UP001265259"/>
    </source>
</evidence>